<dbReference type="PANTHER" id="PTHR11353">
    <property type="entry name" value="CHAPERONIN"/>
    <property type="match status" value="1"/>
</dbReference>
<keyword evidence="6 9" id="KW-0143">Chaperone</keyword>
<dbReference type="InterPro" id="IPR017998">
    <property type="entry name" value="Chaperone_TCP-1"/>
</dbReference>
<evidence type="ECO:0000256" key="1">
    <source>
        <dbReference type="ARBA" id="ARBA00004496"/>
    </source>
</evidence>
<keyword evidence="3" id="KW-0963">Cytoplasm</keyword>
<dbReference type="PROSITE" id="PS00995">
    <property type="entry name" value="TCP1_3"/>
    <property type="match status" value="1"/>
</dbReference>
<dbReference type="InterPro" id="IPR027410">
    <property type="entry name" value="TCP-1-like_intermed_sf"/>
</dbReference>
<dbReference type="SUPFAM" id="SSF48592">
    <property type="entry name" value="GroEL equatorial domain-like"/>
    <property type="match status" value="1"/>
</dbReference>
<dbReference type="InterPro" id="IPR002194">
    <property type="entry name" value="Chaperonin_TCP-1_CS"/>
</dbReference>
<dbReference type="SUPFAM" id="SSF52029">
    <property type="entry name" value="GroEL apical domain-like"/>
    <property type="match status" value="1"/>
</dbReference>
<dbReference type="InterPro" id="IPR027413">
    <property type="entry name" value="GROEL-like_equatorial_sf"/>
</dbReference>
<organism evidence="10 11">
    <name type="scientific">Plasmodiophora brassicae</name>
    <name type="common">Clubroot disease agent</name>
    <dbReference type="NCBI Taxonomy" id="37360"/>
    <lineage>
        <taxon>Eukaryota</taxon>
        <taxon>Sar</taxon>
        <taxon>Rhizaria</taxon>
        <taxon>Endomyxa</taxon>
        <taxon>Phytomyxea</taxon>
        <taxon>Plasmodiophorida</taxon>
        <taxon>Plasmodiophoridae</taxon>
        <taxon>Plasmodiophora</taxon>
    </lineage>
</organism>
<dbReference type="Gene3D" id="3.50.7.10">
    <property type="entry name" value="GroEL"/>
    <property type="match status" value="1"/>
</dbReference>
<name>A0A0G4ISL2_PLABS</name>
<evidence type="ECO:0000256" key="3">
    <source>
        <dbReference type="ARBA" id="ARBA00022490"/>
    </source>
</evidence>
<dbReference type="GO" id="GO:0005832">
    <property type="term" value="C:chaperonin-containing T-complex"/>
    <property type="evidence" value="ECO:0007669"/>
    <property type="project" value="UniProtKB-ARBA"/>
</dbReference>
<dbReference type="InterPro" id="IPR027409">
    <property type="entry name" value="GroEL-like_apical_dom_sf"/>
</dbReference>
<gene>
    <name evidence="10" type="ORF">PBRA_006233</name>
</gene>
<dbReference type="InterPro" id="IPR053374">
    <property type="entry name" value="TCP-1_chaperonin"/>
</dbReference>
<dbReference type="GO" id="GO:0140662">
    <property type="term" value="F:ATP-dependent protein folding chaperone"/>
    <property type="evidence" value="ECO:0007669"/>
    <property type="project" value="InterPro"/>
</dbReference>
<reference evidence="10 11" key="1">
    <citation type="submission" date="2015-02" db="EMBL/GenBank/DDBJ databases">
        <authorList>
            <person name="Chooi Y.-H."/>
        </authorList>
    </citation>
    <scope>NUCLEOTIDE SEQUENCE [LARGE SCALE GENOMIC DNA]</scope>
    <source>
        <strain evidence="10">E3</strain>
    </source>
</reference>
<dbReference type="Gene3D" id="1.10.560.10">
    <property type="entry name" value="GroEL-like equatorial domain"/>
    <property type="match status" value="1"/>
</dbReference>
<evidence type="ECO:0000313" key="10">
    <source>
        <dbReference type="EMBL" id="CEO98119.1"/>
    </source>
</evidence>
<dbReference type="GO" id="GO:0016887">
    <property type="term" value="F:ATP hydrolysis activity"/>
    <property type="evidence" value="ECO:0007669"/>
    <property type="project" value="InterPro"/>
</dbReference>
<evidence type="ECO:0000256" key="4">
    <source>
        <dbReference type="ARBA" id="ARBA00022741"/>
    </source>
</evidence>
<dbReference type="EMBL" id="CDSF01000082">
    <property type="protein sequence ID" value="CEO98119.1"/>
    <property type="molecule type" value="Genomic_DNA"/>
</dbReference>
<dbReference type="FunFam" id="3.50.7.10:FF:000003">
    <property type="entry name" value="T-complex protein 1 subunit epsilon"/>
    <property type="match status" value="1"/>
</dbReference>
<dbReference type="AlphaFoldDB" id="A0A0G4ISL2"/>
<dbReference type="InterPro" id="IPR012718">
    <property type="entry name" value="Chap_CCT_epsi"/>
</dbReference>
<keyword evidence="11" id="KW-1185">Reference proteome</keyword>
<dbReference type="InterPro" id="IPR002423">
    <property type="entry name" value="Cpn60/GroEL/TCP-1"/>
</dbReference>
<comment type="similarity">
    <text evidence="2 9">Belongs to the TCP-1 chaperonin family.</text>
</comment>
<evidence type="ECO:0000256" key="5">
    <source>
        <dbReference type="ARBA" id="ARBA00022840"/>
    </source>
</evidence>
<comment type="subcellular location">
    <subcellularLocation>
        <location evidence="1">Cytoplasm</location>
    </subcellularLocation>
</comment>
<dbReference type="Pfam" id="PF00118">
    <property type="entry name" value="Cpn60_TCP1"/>
    <property type="match status" value="1"/>
</dbReference>
<evidence type="ECO:0000256" key="9">
    <source>
        <dbReference type="RuleBase" id="RU004187"/>
    </source>
</evidence>
<dbReference type="CDD" id="cd03339">
    <property type="entry name" value="TCP1_epsilon"/>
    <property type="match status" value="1"/>
</dbReference>
<dbReference type="STRING" id="37360.A0A0G4ISL2"/>
<proteinExistence type="inferred from homology"/>
<dbReference type="GO" id="GO:0051082">
    <property type="term" value="F:unfolded protein binding"/>
    <property type="evidence" value="ECO:0007669"/>
    <property type="project" value="InterPro"/>
</dbReference>
<evidence type="ECO:0000256" key="6">
    <source>
        <dbReference type="ARBA" id="ARBA00023186"/>
    </source>
</evidence>
<dbReference type="PROSITE" id="PS00750">
    <property type="entry name" value="TCP1_1"/>
    <property type="match status" value="1"/>
</dbReference>
<dbReference type="NCBIfam" id="NF041083">
    <property type="entry name" value="thermosome_beta"/>
    <property type="match status" value="1"/>
</dbReference>
<evidence type="ECO:0000256" key="8">
    <source>
        <dbReference type="ARBA" id="ARBA00033325"/>
    </source>
</evidence>
<sequence>MKGGAGGEMAQMAYDEYGRPFIILREQQRTQRKHGLEAHKANILAARAVTNIMRTSLGPKGMDKMLVSPDGDVTVTNDGATILDKMEVCHYNHPYSNIHAAYFPRFKVQHQIAKLLVDLSKSQDDEIGDGTTGVVVLAGALLQQAEKLLDKGVHPIRIAKGFEIAARLAVRHLETICDTIEFDADNIEPLVQTASTTLGSKIINRYQRKMAEIAVRAVLSVADLERRDVNFDLIKVEGKVGGKLEDTMLVEGIVLDKDMSHPQMPKHLSDVKIALLTCPFEPPKPKTGHKLDIKSVEDYNKLFELEQKYFVDMVEKCKASGASIVMCQWGFDDEANHLLLQYDMPAVRWVGGVELELLAIATNGRIIPRFEELSPEKLGTAKTVREVSFGTQRDHMLLIEGCPNSHAVTVLVRGGNQMIVDEAKRSLHDAMCVTRNLIKNNKIVYGGGSCEISCALHITDQAERQEGVEAYAVRAFADALENTPMALAENSGLSPIDSVAEAKAAQVATGNHFIGVDCVRASTMNMKEQGVFESLIGKQQQIQLATQVVKMILKIDDVISPSEDLTQGY</sequence>
<dbReference type="Gene3D" id="3.30.260.10">
    <property type="entry name" value="TCP-1-like chaperonin intermediate domain"/>
    <property type="match status" value="1"/>
</dbReference>
<protein>
    <recommendedName>
        <fullName evidence="7">T-complex protein 1 subunit epsilon</fullName>
    </recommendedName>
    <alternativeName>
        <fullName evidence="8">CCT-epsilon</fullName>
    </alternativeName>
</protein>
<dbReference type="NCBIfam" id="TIGR02343">
    <property type="entry name" value="chap_CCT_epsi"/>
    <property type="match status" value="1"/>
</dbReference>
<evidence type="ECO:0000256" key="2">
    <source>
        <dbReference type="ARBA" id="ARBA00008020"/>
    </source>
</evidence>
<dbReference type="SUPFAM" id="SSF54849">
    <property type="entry name" value="GroEL-intermediate domain like"/>
    <property type="match status" value="1"/>
</dbReference>
<keyword evidence="5 9" id="KW-0067">ATP-binding</keyword>
<dbReference type="GO" id="GO:0005524">
    <property type="term" value="F:ATP binding"/>
    <property type="evidence" value="ECO:0007669"/>
    <property type="project" value="UniProtKB-KW"/>
</dbReference>
<evidence type="ECO:0000256" key="7">
    <source>
        <dbReference type="ARBA" id="ARBA00024086"/>
    </source>
</evidence>
<dbReference type="PRINTS" id="PR00304">
    <property type="entry name" value="TCOMPLEXTCP1"/>
</dbReference>
<keyword evidence="4 9" id="KW-0547">Nucleotide-binding</keyword>
<dbReference type="Proteomes" id="UP000039324">
    <property type="component" value="Unassembled WGS sequence"/>
</dbReference>
<dbReference type="OMA" id="SHPQMPH"/>
<evidence type="ECO:0000313" key="11">
    <source>
        <dbReference type="Proteomes" id="UP000039324"/>
    </source>
</evidence>
<dbReference type="OrthoDB" id="10248520at2759"/>
<accession>A0A0G4ISL2</accession>